<dbReference type="Pfam" id="PF01266">
    <property type="entry name" value="DAO"/>
    <property type="match status" value="1"/>
</dbReference>
<evidence type="ECO:0000313" key="4">
    <source>
        <dbReference type="EMBL" id="OCF48399.1"/>
    </source>
</evidence>
<dbReference type="RefSeq" id="XP_019009618.1">
    <property type="nucleotide sequence ID" value="XM_019156900.1"/>
</dbReference>
<dbReference type="GO" id="GO:0005737">
    <property type="term" value="C:cytoplasm"/>
    <property type="evidence" value="ECO:0007669"/>
    <property type="project" value="TreeGrafter"/>
</dbReference>
<evidence type="ECO:0000256" key="2">
    <source>
        <dbReference type="SAM" id="MobiDB-lite"/>
    </source>
</evidence>
<gene>
    <name evidence="4" type="ORF">I206_05176</name>
    <name evidence="5" type="ORF">I206_107279</name>
</gene>
<dbReference type="GeneID" id="30173545"/>
<dbReference type="Proteomes" id="UP000094020">
    <property type="component" value="Chromosome 10"/>
</dbReference>
<accession>A0A1B9HYN5</accession>
<name>A0A1B9HYN5_9TREE</name>
<reference evidence="5" key="2">
    <citation type="submission" date="2013-07" db="EMBL/GenBank/DDBJ databases">
        <authorList>
            <consortium name="The Broad Institute Genome Sequencing Platform"/>
            <person name="Cuomo C."/>
            <person name="Litvintseva A."/>
            <person name="Chen Y."/>
            <person name="Heitman J."/>
            <person name="Sun S."/>
            <person name="Springer D."/>
            <person name="Dromer F."/>
            <person name="Young S.K."/>
            <person name="Zeng Q."/>
            <person name="Gargeya S."/>
            <person name="Fitzgerald M."/>
            <person name="Abouelleil A."/>
            <person name="Alvarado L."/>
            <person name="Berlin A.M."/>
            <person name="Chapman S.B."/>
            <person name="Dewar J."/>
            <person name="Goldberg J."/>
            <person name="Griggs A."/>
            <person name="Gujja S."/>
            <person name="Hansen M."/>
            <person name="Howarth C."/>
            <person name="Imamovic A."/>
            <person name="Larimer J."/>
            <person name="McCowan C."/>
            <person name="Murphy C."/>
            <person name="Pearson M."/>
            <person name="Priest M."/>
            <person name="Roberts A."/>
            <person name="Saif S."/>
            <person name="Shea T."/>
            <person name="Sykes S."/>
            <person name="Wortman J."/>
            <person name="Nusbaum C."/>
            <person name="Birren B."/>
        </authorList>
    </citation>
    <scope>NUCLEOTIDE SEQUENCE</scope>
    <source>
        <strain evidence="5">CBS 10737</strain>
    </source>
</reference>
<sequence>MPSTQPREIVIVGGGLIGVSTAYYLSKNSNLHSESKITLVEQDNVGAGNSGYASGLLERTEDELSQEGFDLHYKLSKDYKGDLKWGYKSIDLYKTTSHSSSSSSSSLSSSIITFPFLPSTSLIRTKTETAICQPFDLTRHLCGLFLTYPGASIVIAKATSCIFEDEVEVENNEKEEKGISDMILNHTPCIEKITQFFNGTDKEDNKNDNDNEKEENEKINNNEKIRKRKIKGINVKQIINGVEEIIHLKANTLILSPGNDLINLSKNLFGEEISLNLKIKKKEWESIILKPKEKLNPLVIKFDENKQNLEMIFRDDGKVIISRPFQENSLNSYIESISSKFNSSNGTLILSKTNWSISFLSDNFPLFGKFGEELDIDGIWYGIGGNTVQCPAIGSRLASEVLSE</sequence>
<dbReference type="EMBL" id="CP144528">
    <property type="protein sequence ID" value="WWC73312.1"/>
    <property type="molecule type" value="Genomic_DNA"/>
</dbReference>
<feature type="region of interest" description="Disordered" evidence="2">
    <location>
        <begin position="200"/>
        <end position="220"/>
    </location>
</feature>
<dbReference type="AlphaFoldDB" id="A0A1B9HYN5"/>
<dbReference type="EMBL" id="KI894013">
    <property type="protein sequence ID" value="OCF48399.1"/>
    <property type="molecule type" value="Genomic_DNA"/>
</dbReference>
<dbReference type="STRING" id="1296096.A0A1B9HYN5"/>
<dbReference type="SUPFAM" id="SSF51905">
    <property type="entry name" value="FAD/NAD(P)-binding domain"/>
    <property type="match status" value="1"/>
</dbReference>
<dbReference type="PANTHER" id="PTHR13847">
    <property type="entry name" value="SARCOSINE DEHYDROGENASE-RELATED"/>
    <property type="match status" value="1"/>
</dbReference>
<dbReference type="KEGG" id="kpin:30173545"/>
<evidence type="ECO:0000256" key="1">
    <source>
        <dbReference type="ARBA" id="ARBA00023002"/>
    </source>
</evidence>
<reference evidence="5" key="4">
    <citation type="submission" date="2024-02" db="EMBL/GenBank/DDBJ databases">
        <title>Comparative genomics of Cryptococcus and Kwoniella reveals pathogenesis evolution and contrasting modes of karyotype evolution via chromosome fusion or intercentromeric recombination.</title>
        <authorList>
            <person name="Coelho M.A."/>
            <person name="David-Palma M."/>
            <person name="Shea T."/>
            <person name="Bowers K."/>
            <person name="McGinley-Smith S."/>
            <person name="Mohammad A.W."/>
            <person name="Gnirke A."/>
            <person name="Yurkov A.M."/>
            <person name="Nowrousian M."/>
            <person name="Sun S."/>
            <person name="Cuomo C.A."/>
            <person name="Heitman J."/>
        </authorList>
    </citation>
    <scope>NUCLEOTIDE SEQUENCE</scope>
    <source>
        <strain evidence="5">CBS 10737</strain>
    </source>
</reference>
<dbReference type="PANTHER" id="PTHR13847:SF289">
    <property type="entry name" value="GLYCINE OXIDASE"/>
    <property type="match status" value="1"/>
</dbReference>
<evidence type="ECO:0000259" key="3">
    <source>
        <dbReference type="Pfam" id="PF01266"/>
    </source>
</evidence>
<dbReference type="OrthoDB" id="2564983at2759"/>
<dbReference type="GO" id="GO:0016491">
    <property type="term" value="F:oxidoreductase activity"/>
    <property type="evidence" value="ECO:0007669"/>
    <property type="project" value="UniProtKB-KW"/>
</dbReference>
<proteinExistence type="predicted"/>
<organism evidence="4">
    <name type="scientific">Kwoniella pini CBS 10737</name>
    <dbReference type="NCBI Taxonomy" id="1296096"/>
    <lineage>
        <taxon>Eukaryota</taxon>
        <taxon>Fungi</taxon>
        <taxon>Dikarya</taxon>
        <taxon>Basidiomycota</taxon>
        <taxon>Agaricomycotina</taxon>
        <taxon>Tremellomycetes</taxon>
        <taxon>Tremellales</taxon>
        <taxon>Cryptococcaceae</taxon>
        <taxon>Kwoniella</taxon>
    </lineage>
</organism>
<dbReference type="InterPro" id="IPR036188">
    <property type="entry name" value="FAD/NAD-bd_sf"/>
</dbReference>
<protein>
    <recommendedName>
        <fullName evidence="3">FAD dependent oxidoreductase domain-containing protein</fullName>
    </recommendedName>
</protein>
<feature type="domain" description="FAD dependent oxidoreductase" evidence="3">
    <location>
        <begin position="9"/>
        <end position="82"/>
    </location>
</feature>
<reference evidence="4" key="3">
    <citation type="submission" date="2016-07" db="EMBL/GenBank/DDBJ databases">
        <title>Evolution of pathogenesis and genome organization in the Tremellales.</title>
        <authorList>
            <person name="Cuomo C."/>
            <person name="Litvintseva A."/>
            <person name="Heitman J."/>
            <person name="Chen Y."/>
            <person name="Sun S."/>
            <person name="Springer D."/>
            <person name="Dromer F."/>
            <person name="Young S."/>
            <person name="Zeng Q."/>
            <person name="Chapman S."/>
            <person name="Gujja S."/>
            <person name="Saif S."/>
            <person name="Birren B."/>
        </authorList>
    </citation>
    <scope>NUCLEOTIDE SEQUENCE</scope>
    <source>
        <strain evidence="4">CBS 10737</strain>
    </source>
</reference>
<evidence type="ECO:0000313" key="6">
    <source>
        <dbReference type="Proteomes" id="UP000094020"/>
    </source>
</evidence>
<evidence type="ECO:0000313" key="5">
    <source>
        <dbReference type="EMBL" id="WWC73312.1"/>
    </source>
</evidence>
<reference evidence="4" key="1">
    <citation type="submission" date="2013-07" db="EMBL/GenBank/DDBJ databases">
        <title>The Genome Sequence of Cryptococcus pinus CBS10737.</title>
        <authorList>
            <consortium name="The Broad Institute Genome Sequencing Platform"/>
            <person name="Cuomo C."/>
            <person name="Litvintseva A."/>
            <person name="Chen Y."/>
            <person name="Heitman J."/>
            <person name="Sun S."/>
            <person name="Springer D."/>
            <person name="Dromer F."/>
            <person name="Young S.K."/>
            <person name="Zeng Q."/>
            <person name="Gargeya S."/>
            <person name="Fitzgerald M."/>
            <person name="Abouelleil A."/>
            <person name="Alvarado L."/>
            <person name="Berlin A.M."/>
            <person name="Chapman S.B."/>
            <person name="Dewar J."/>
            <person name="Goldberg J."/>
            <person name="Griggs A."/>
            <person name="Gujja S."/>
            <person name="Hansen M."/>
            <person name="Howarth C."/>
            <person name="Imamovic A."/>
            <person name="Larimer J."/>
            <person name="McCowan C."/>
            <person name="Murphy C."/>
            <person name="Pearson M."/>
            <person name="Priest M."/>
            <person name="Roberts A."/>
            <person name="Saif S."/>
            <person name="Shea T."/>
            <person name="Sykes S."/>
            <person name="Wortman J."/>
            <person name="Nusbaum C."/>
            <person name="Birren B."/>
        </authorList>
    </citation>
    <scope>NUCLEOTIDE SEQUENCE [LARGE SCALE GENOMIC DNA]</scope>
    <source>
        <strain evidence="4">CBS 10737</strain>
    </source>
</reference>
<keyword evidence="1" id="KW-0560">Oxidoreductase</keyword>
<keyword evidence="6" id="KW-1185">Reference proteome</keyword>
<dbReference type="InterPro" id="IPR006076">
    <property type="entry name" value="FAD-dep_OxRdtase"/>
</dbReference>
<dbReference type="Gene3D" id="3.50.50.60">
    <property type="entry name" value="FAD/NAD(P)-binding domain"/>
    <property type="match status" value="1"/>
</dbReference>